<keyword evidence="7" id="KW-0808">Transferase</keyword>
<evidence type="ECO:0000256" key="12">
    <source>
        <dbReference type="ARBA" id="ARBA00022833"/>
    </source>
</evidence>
<evidence type="ECO:0000256" key="14">
    <source>
        <dbReference type="ARBA" id="ARBA00022989"/>
    </source>
</evidence>
<proteinExistence type="inferred from homology"/>
<dbReference type="GO" id="GO:0005778">
    <property type="term" value="C:peroxisomal membrane"/>
    <property type="evidence" value="ECO:0007669"/>
    <property type="project" value="UniProtKB-SubCell"/>
</dbReference>
<evidence type="ECO:0000256" key="6">
    <source>
        <dbReference type="ARBA" id="ARBA00022448"/>
    </source>
</evidence>
<comment type="pathway">
    <text evidence="3">Protein modification; protein ubiquitination.</text>
</comment>
<dbReference type="Pfam" id="PF04757">
    <property type="entry name" value="Pex2_Pex12"/>
    <property type="match status" value="1"/>
</dbReference>
<sequence length="261" mass="27495">MRNRPYPSATVQQLCAALALPPATTAEGLRAAQKDEFHGNEFSLLVSHALGALAGPQWVQKHREEVRAAARLAYGGLSTARLAQTPGEEYCDITCVDAATGQPLPLRRRWIAVLIGALTPYLALRLEARLVSAARSSESPLAAALAARLGSFGEALRRLQLALFCLGRAPRRLVDVPLGIAHVRHGARAGSASSPYRSLGLLMLCQLALSSLALLAELRAAASARSRLRAIASVRRAARAGSLPPAAAPLLSAALCLHGMV</sequence>
<evidence type="ECO:0000259" key="17">
    <source>
        <dbReference type="Pfam" id="PF04757"/>
    </source>
</evidence>
<dbReference type="HOGENOM" id="CLU_1067262_0_0_1"/>
<reference evidence="18" key="2">
    <citation type="submission" date="2024-10" db="UniProtKB">
        <authorList>
            <consortium name="EnsemblProtists"/>
        </authorList>
    </citation>
    <scope>IDENTIFICATION</scope>
</reference>
<dbReference type="PANTHER" id="PTHR23350">
    <property type="entry name" value="PEROXISOME ASSEMBLY PROTEIN 10"/>
    <property type="match status" value="1"/>
</dbReference>
<evidence type="ECO:0000313" key="18">
    <source>
        <dbReference type="EnsemblProtists" id="EOD04352"/>
    </source>
</evidence>
<evidence type="ECO:0000256" key="1">
    <source>
        <dbReference type="ARBA" id="ARBA00000900"/>
    </source>
</evidence>
<keyword evidence="15" id="KW-0472">Membrane</keyword>
<keyword evidence="10" id="KW-0863">Zinc-finger</keyword>
<keyword evidence="12" id="KW-0862">Zinc</keyword>
<reference evidence="19" key="1">
    <citation type="journal article" date="2013" name="Nature">
        <title>Pan genome of the phytoplankton Emiliania underpins its global distribution.</title>
        <authorList>
            <person name="Read B.A."/>
            <person name="Kegel J."/>
            <person name="Klute M.J."/>
            <person name="Kuo A."/>
            <person name="Lefebvre S.C."/>
            <person name="Maumus F."/>
            <person name="Mayer C."/>
            <person name="Miller J."/>
            <person name="Monier A."/>
            <person name="Salamov A."/>
            <person name="Young J."/>
            <person name="Aguilar M."/>
            <person name="Claverie J.M."/>
            <person name="Frickenhaus S."/>
            <person name="Gonzalez K."/>
            <person name="Herman E.K."/>
            <person name="Lin Y.C."/>
            <person name="Napier J."/>
            <person name="Ogata H."/>
            <person name="Sarno A.F."/>
            <person name="Shmutz J."/>
            <person name="Schroeder D."/>
            <person name="de Vargas C."/>
            <person name="Verret F."/>
            <person name="von Dassow P."/>
            <person name="Valentin K."/>
            <person name="Van de Peer Y."/>
            <person name="Wheeler G."/>
            <person name="Dacks J.B."/>
            <person name="Delwiche C.F."/>
            <person name="Dyhrman S.T."/>
            <person name="Glockner G."/>
            <person name="John U."/>
            <person name="Richards T."/>
            <person name="Worden A.Z."/>
            <person name="Zhang X."/>
            <person name="Grigoriev I.V."/>
            <person name="Allen A.E."/>
            <person name="Bidle K."/>
            <person name="Borodovsky M."/>
            <person name="Bowler C."/>
            <person name="Brownlee C."/>
            <person name="Cock J.M."/>
            <person name="Elias M."/>
            <person name="Gladyshev V.N."/>
            <person name="Groth M."/>
            <person name="Guda C."/>
            <person name="Hadaegh A."/>
            <person name="Iglesias-Rodriguez M.D."/>
            <person name="Jenkins J."/>
            <person name="Jones B.M."/>
            <person name="Lawson T."/>
            <person name="Leese F."/>
            <person name="Lindquist E."/>
            <person name="Lobanov A."/>
            <person name="Lomsadze A."/>
            <person name="Malik S.B."/>
            <person name="Marsh M.E."/>
            <person name="Mackinder L."/>
            <person name="Mock T."/>
            <person name="Mueller-Roeber B."/>
            <person name="Pagarete A."/>
            <person name="Parker M."/>
            <person name="Probert I."/>
            <person name="Quesneville H."/>
            <person name="Raines C."/>
            <person name="Rensing S.A."/>
            <person name="Riano-Pachon D.M."/>
            <person name="Richier S."/>
            <person name="Rokitta S."/>
            <person name="Shiraiwa Y."/>
            <person name="Soanes D.M."/>
            <person name="van der Giezen M."/>
            <person name="Wahlund T.M."/>
            <person name="Williams B."/>
            <person name="Wilson W."/>
            <person name="Wolfe G."/>
            <person name="Wurch L.L."/>
        </authorList>
    </citation>
    <scope>NUCLEOTIDE SEQUENCE</scope>
</reference>
<evidence type="ECO:0000256" key="5">
    <source>
        <dbReference type="ARBA" id="ARBA00012483"/>
    </source>
</evidence>
<dbReference type="Proteomes" id="UP000013827">
    <property type="component" value="Unassembled WGS sequence"/>
</dbReference>
<dbReference type="KEGG" id="ehx:EMIHUDRAFT_221131"/>
<accession>A0A0D3HZB7</accession>
<dbReference type="RefSeq" id="XP_005756781.1">
    <property type="nucleotide sequence ID" value="XM_005756724.1"/>
</dbReference>
<dbReference type="AlphaFoldDB" id="A0A0D3HZB7"/>
<dbReference type="GO" id="GO:0061630">
    <property type="term" value="F:ubiquitin protein ligase activity"/>
    <property type="evidence" value="ECO:0007669"/>
    <property type="project" value="UniProtKB-EC"/>
</dbReference>
<dbReference type="PANTHER" id="PTHR23350:SF0">
    <property type="entry name" value="PEROXISOME BIOGENESIS FACTOR 10"/>
    <property type="match status" value="1"/>
</dbReference>
<evidence type="ECO:0000256" key="10">
    <source>
        <dbReference type="ARBA" id="ARBA00022771"/>
    </source>
</evidence>
<comment type="similarity">
    <text evidence="4">Belongs to the pex2/pex10/pex12 family.</text>
</comment>
<dbReference type="EnsemblProtists" id="EOD04352">
    <property type="protein sequence ID" value="EOD04352"/>
    <property type="gene ID" value="EMIHUDRAFT_221131"/>
</dbReference>
<dbReference type="STRING" id="2903.R1B5I8"/>
<keyword evidence="8" id="KW-0812">Transmembrane</keyword>
<evidence type="ECO:0000256" key="8">
    <source>
        <dbReference type="ARBA" id="ARBA00022692"/>
    </source>
</evidence>
<evidence type="ECO:0000256" key="11">
    <source>
        <dbReference type="ARBA" id="ARBA00022786"/>
    </source>
</evidence>
<evidence type="ECO:0000256" key="7">
    <source>
        <dbReference type="ARBA" id="ARBA00022679"/>
    </source>
</evidence>
<evidence type="ECO:0000256" key="16">
    <source>
        <dbReference type="ARBA" id="ARBA00023140"/>
    </source>
</evidence>
<evidence type="ECO:0000313" key="19">
    <source>
        <dbReference type="Proteomes" id="UP000013827"/>
    </source>
</evidence>
<dbReference type="InterPro" id="IPR025654">
    <property type="entry name" value="PEX2/10"/>
</dbReference>
<keyword evidence="13" id="KW-0653">Protein transport</keyword>
<evidence type="ECO:0000256" key="13">
    <source>
        <dbReference type="ARBA" id="ARBA00022927"/>
    </source>
</evidence>
<evidence type="ECO:0000256" key="3">
    <source>
        <dbReference type="ARBA" id="ARBA00004906"/>
    </source>
</evidence>
<dbReference type="PaxDb" id="2903-EOD04352"/>
<name>A0A0D3HZB7_EMIH1</name>
<dbReference type="GO" id="GO:0008270">
    <property type="term" value="F:zinc ion binding"/>
    <property type="evidence" value="ECO:0007669"/>
    <property type="project" value="UniProtKB-KW"/>
</dbReference>
<evidence type="ECO:0000256" key="2">
    <source>
        <dbReference type="ARBA" id="ARBA00004585"/>
    </source>
</evidence>
<evidence type="ECO:0000256" key="15">
    <source>
        <dbReference type="ARBA" id="ARBA00023136"/>
    </source>
</evidence>
<protein>
    <recommendedName>
        <fullName evidence="5">RING-type E3 ubiquitin transferase</fullName>
        <ecNumber evidence="5">2.3.2.27</ecNumber>
    </recommendedName>
</protein>
<organism evidence="18 19">
    <name type="scientific">Emiliania huxleyi (strain CCMP1516)</name>
    <dbReference type="NCBI Taxonomy" id="280463"/>
    <lineage>
        <taxon>Eukaryota</taxon>
        <taxon>Haptista</taxon>
        <taxon>Haptophyta</taxon>
        <taxon>Prymnesiophyceae</taxon>
        <taxon>Isochrysidales</taxon>
        <taxon>Noelaerhabdaceae</taxon>
        <taxon>Emiliania</taxon>
    </lineage>
</organism>
<keyword evidence="11" id="KW-0833">Ubl conjugation pathway</keyword>
<dbReference type="InterPro" id="IPR006845">
    <property type="entry name" value="Pex_N"/>
</dbReference>
<keyword evidence="6" id="KW-0813">Transport</keyword>
<evidence type="ECO:0000256" key="9">
    <source>
        <dbReference type="ARBA" id="ARBA00022723"/>
    </source>
</evidence>
<evidence type="ECO:0000256" key="4">
    <source>
        <dbReference type="ARBA" id="ARBA00008704"/>
    </source>
</evidence>
<dbReference type="EC" id="2.3.2.27" evidence="5"/>
<keyword evidence="9" id="KW-0479">Metal-binding</keyword>
<dbReference type="GeneID" id="17250523"/>
<keyword evidence="16" id="KW-0576">Peroxisome</keyword>
<dbReference type="GO" id="GO:0016558">
    <property type="term" value="P:protein import into peroxisome matrix"/>
    <property type="evidence" value="ECO:0007669"/>
    <property type="project" value="InterPro"/>
</dbReference>
<feature type="domain" description="Pex N-terminal" evidence="17">
    <location>
        <begin position="46"/>
        <end position="138"/>
    </location>
</feature>
<keyword evidence="19" id="KW-1185">Reference proteome</keyword>
<keyword evidence="14" id="KW-1133">Transmembrane helix</keyword>
<comment type="catalytic activity">
    <reaction evidence="1">
        <text>S-ubiquitinyl-[E2 ubiquitin-conjugating enzyme]-L-cysteine + [acceptor protein]-L-lysine = [E2 ubiquitin-conjugating enzyme]-L-cysteine + N(6)-ubiquitinyl-[acceptor protein]-L-lysine.</text>
        <dbReference type="EC" id="2.3.2.27"/>
    </reaction>
</comment>
<comment type="subcellular location">
    <subcellularLocation>
        <location evidence="2">Peroxisome membrane</location>
        <topology evidence="2">Multi-pass membrane protein</topology>
    </subcellularLocation>
</comment>